<comment type="subcellular location">
    <subcellularLocation>
        <location evidence="1">Membrane</location>
        <topology evidence="1">Multi-pass membrane protein</topology>
    </subcellularLocation>
</comment>
<evidence type="ECO:0000313" key="7">
    <source>
        <dbReference type="EMBL" id="MCJ2541453.1"/>
    </source>
</evidence>
<organism evidence="7 8">
    <name type="scientific">Thermostichus vulcanus str. 'Rupite'</name>
    <dbReference type="NCBI Taxonomy" id="2813851"/>
    <lineage>
        <taxon>Bacteria</taxon>
        <taxon>Bacillati</taxon>
        <taxon>Cyanobacteriota</taxon>
        <taxon>Cyanophyceae</taxon>
        <taxon>Thermostichales</taxon>
        <taxon>Thermostichaceae</taxon>
        <taxon>Thermostichus</taxon>
    </lineage>
</organism>
<evidence type="ECO:0000256" key="5">
    <source>
        <dbReference type="ARBA" id="ARBA00023136"/>
    </source>
</evidence>
<evidence type="ECO:0000313" key="8">
    <source>
        <dbReference type="Proteomes" id="UP000830835"/>
    </source>
</evidence>
<accession>A0ABT0C6P6</accession>
<gene>
    <name evidence="7" type="ORF">JX360_00790</name>
</gene>
<dbReference type="PANTHER" id="PTHR30238:SF4">
    <property type="entry name" value="SLL1022 PROTEIN"/>
    <property type="match status" value="1"/>
</dbReference>
<feature type="transmembrane region" description="Helical" evidence="6">
    <location>
        <begin position="59"/>
        <end position="81"/>
    </location>
</feature>
<dbReference type="EMBL" id="JAFIRA010000001">
    <property type="protein sequence ID" value="MCJ2541453.1"/>
    <property type="molecule type" value="Genomic_DNA"/>
</dbReference>
<feature type="transmembrane region" description="Helical" evidence="6">
    <location>
        <begin position="206"/>
        <end position="223"/>
    </location>
</feature>
<keyword evidence="5 6" id="KW-0472">Membrane</keyword>
<feature type="transmembrane region" description="Helical" evidence="6">
    <location>
        <begin position="22"/>
        <end position="47"/>
    </location>
</feature>
<evidence type="ECO:0000256" key="3">
    <source>
        <dbReference type="ARBA" id="ARBA00022692"/>
    </source>
</evidence>
<dbReference type="PANTHER" id="PTHR30238">
    <property type="entry name" value="MEMBRANE BOUND PREDICTED REDOX MODULATOR"/>
    <property type="match status" value="1"/>
</dbReference>
<protein>
    <submittedName>
        <fullName evidence="7">TerC family protein</fullName>
    </submittedName>
</protein>
<evidence type="ECO:0000256" key="6">
    <source>
        <dbReference type="SAM" id="Phobius"/>
    </source>
</evidence>
<evidence type="ECO:0000256" key="4">
    <source>
        <dbReference type="ARBA" id="ARBA00022989"/>
    </source>
</evidence>
<evidence type="ECO:0000256" key="1">
    <source>
        <dbReference type="ARBA" id="ARBA00004141"/>
    </source>
</evidence>
<reference evidence="7" key="1">
    <citation type="submission" date="2021-02" db="EMBL/GenBank/DDBJ databases">
        <title>The CRISPR/cas machinery reduction and long-range gene transfer in the hot spring cyanobacterium Synechococcus.</title>
        <authorList>
            <person name="Dvorak P."/>
            <person name="Jahodarova E."/>
            <person name="Hasler P."/>
            <person name="Poulickova A."/>
        </authorList>
    </citation>
    <scope>NUCLEOTIDE SEQUENCE</scope>
    <source>
        <strain evidence="7">Rupite</strain>
    </source>
</reference>
<dbReference type="NCBIfam" id="TIGR03716">
    <property type="entry name" value="R_switched_YkoY"/>
    <property type="match status" value="1"/>
</dbReference>
<comment type="similarity">
    <text evidence="2">Belongs to the TerC family.</text>
</comment>
<name>A0ABT0C6P6_THEVL</name>
<dbReference type="InterPro" id="IPR005496">
    <property type="entry name" value="Integral_membrane_TerC"/>
</dbReference>
<evidence type="ECO:0000256" key="2">
    <source>
        <dbReference type="ARBA" id="ARBA00007511"/>
    </source>
</evidence>
<keyword evidence="3 6" id="KW-0812">Transmembrane</keyword>
<keyword evidence="8" id="KW-1185">Reference proteome</keyword>
<sequence>MSMDAVLAFAQGVIHSFTWMDLLLVVALVFLEAALSADNAVALAALVKHLPTPEQQNRALRWGIVGAYGFRIAIIFAAVWLVEYPPAQFVGACYLLWLAWQHFRGEEEGEEQDLTRHANFWQTLVMVEMTDLVFSFDSIAASVAVSRKPWVIILGGILGITLMRYMASLFLRWLDEFSRLEDAAFAIIALVGGCMLFEVFFPQIEIPEWGVMIAVIPLFAWGFSRRMGSPLEEEERQEGSVPSLSVLCTVGANELKQEEGISSFGAEPEATPELQPD</sequence>
<feature type="transmembrane region" description="Helical" evidence="6">
    <location>
        <begin position="183"/>
        <end position="200"/>
    </location>
</feature>
<dbReference type="InterPro" id="IPR022493">
    <property type="entry name" value="CHP03716_TM_YkoY"/>
</dbReference>
<dbReference type="RefSeq" id="WP_244348448.1">
    <property type="nucleotide sequence ID" value="NZ_JAFIRA010000001.1"/>
</dbReference>
<keyword evidence="4 6" id="KW-1133">Transmembrane helix</keyword>
<dbReference type="Proteomes" id="UP000830835">
    <property type="component" value="Unassembled WGS sequence"/>
</dbReference>
<comment type="caution">
    <text evidence="7">The sequence shown here is derived from an EMBL/GenBank/DDBJ whole genome shotgun (WGS) entry which is preliminary data.</text>
</comment>
<dbReference type="Pfam" id="PF03741">
    <property type="entry name" value="TerC"/>
    <property type="match status" value="1"/>
</dbReference>
<feature type="transmembrane region" description="Helical" evidence="6">
    <location>
        <begin position="150"/>
        <end position="171"/>
    </location>
</feature>
<proteinExistence type="inferred from homology"/>